<reference evidence="1 9" key="2">
    <citation type="submission" date="2017-03" db="EMBL/GenBank/DDBJ databases">
        <authorList>
            <person name="Fouts D."/>
            <person name="Stalin M.J."/>
            <person name="Chen L."/>
            <person name="Wright M."/>
            <person name="Sutton G."/>
            <person name="Nguyen K."/>
            <person name="Vanduin D."/>
            <person name="Rojas L."/>
            <person name="Hujer A."/>
            <person name="Hujer K."/>
            <person name="Bonomo R."/>
            <person name="Kreiswirth B."/>
            <person name="Adams M."/>
        </authorList>
    </citation>
    <scope>NUCLEOTIDE SEQUENCE [LARGE SCALE GENOMIC DNA]</scope>
    <source>
        <strain evidence="1 9">39383</strain>
    </source>
</reference>
<dbReference type="Proteomes" id="UP000234439">
    <property type="component" value="Unassembled WGS sequence"/>
</dbReference>
<dbReference type="EMBL" id="QRCF01000001">
    <property type="protein sequence ID" value="RDT97380.1"/>
    <property type="molecule type" value="Genomic_DNA"/>
</dbReference>
<evidence type="ECO:0000313" key="12">
    <source>
        <dbReference type="Proteomes" id="UP000275975"/>
    </source>
</evidence>
<evidence type="ECO:0000313" key="6">
    <source>
        <dbReference type="EMBL" id="ROG85429.1"/>
    </source>
</evidence>
<reference evidence="2 10" key="1">
    <citation type="journal article" date="2017" name="J. Infect. Dis.">
        <title>An Analysis of the Epidemic of Klebsiella pneumoniae Carbapenemase-Producing K. pneumoniae: Convergence of Two Evolutionary Mechanisms Creates the Perfect Storm.</title>
        <authorList>
            <person name="Rojas L.J."/>
            <person name="Weinstock G.M."/>
            <person name="De La Cadena E."/>
            <person name="Diaz L."/>
            <person name="Rios R."/>
            <person name="Hanson B.M."/>
            <person name="Brown J.S."/>
            <person name="Vats P."/>
            <person name="Phillips D.S."/>
            <person name="Nguyen H."/>
            <person name="Hujer K.M."/>
            <person name="Correa A."/>
            <person name="Adams M.D."/>
            <person name="Perez F."/>
            <person name="Sodergren E."/>
            <person name="Narechania A."/>
            <person name="Planet P.J."/>
            <person name="Villegas M.V."/>
            <person name="Bonomo R.A."/>
            <person name="Arias C.A."/>
        </authorList>
    </citation>
    <scope>NUCLEOTIDE SEQUENCE [LARGE SCALE GENOMIC DNA]</scope>
    <source>
        <strain evidence="2 10">COL-Kpn30</strain>
    </source>
</reference>
<reference evidence="5" key="4">
    <citation type="submission" date="2018-07" db="EMBL/GenBank/DDBJ databases">
        <title>Draft genome sequence of Klebsiella pneumoniae K293.</title>
        <authorList>
            <person name="He F."/>
        </authorList>
    </citation>
    <scope>NUCLEOTIDE SEQUENCE</scope>
    <source>
        <strain evidence="5">K293</strain>
    </source>
</reference>
<sequence>MTIEIPEVLIGEFLRYALRTERLTPTCADAQVFFIPKIPPLHCFPMPSRVTCFDSSTGHMELLCFWDFSDCCSRGYTGSD</sequence>
<dbReference type="EMBL" id="QOHW01000001">
    <property type="protein sequence ID" value="RBZ26328.1"/>
    <property type="molecule type" value="Genomic_DNA"/>
</dbReference>
<reference evidence="7 12" key="9">
    <citation type="journal article" date="2019" name="Antimicrob. Agents Chemother.">
        <title>Applying Rapid Whole Genome Sequencing to Predict Phenotypic Antimicrobial Susceptibility Testing Results Among Carbapenem-Resistant Klebsiella pneumoniae Clinical Isolates.</title>
        <authorList>
            <person name="Tamma P.D."/>
            <person name="Fan Y."/>
            <person name="Bergman Y."/>
            <person name="Pertea G."/>
            <person name="Kazmi A."/>
            <person name="Lewis S."/>
            <person name="Carroll K.C."/>
            <person name="Schatz M.C."/>
            <person name="Timp W."/>
            <person name="Simner P.J."/>
        </authorList>
    </citation>
    <scope>NUCLEOTIDE SEQUENCE [LARGE SCALE GENOMIC DNA]</scope>
    <source>
        <strain evidence="7 12">KLPN_104</strain>
    </source>
</reference>
<evidence type="ECO:0000313" key="7">
    <source>
        <dbReference type="EMBL" id="RRF06301.1"/>
    </source>
</evidence>
<dbReference type="Proteomes" id="UP000283322">
    <property type="component" value="Unassembled WGS sequence"/>
</dbReference>
<dbReference type="Proteomes" id="UP000196447">
    <property type="component" value="Unassembled WGS sequence"/>
</dbReference>
<evidence type="ECO:0000313" key="1">
    <source>
        <dbReference type="EMBL" id="OVF65082.1"/>
    </source>
</evidence>
<evidence type="ECO:0000313" key="4">
    <source>
        <dbReference type="EMBL" id="RBZ26328.1"/>
    </source>
</evidence>
<reference evidence="4" key="6">
    <citation type="submission" date="2018-08" db="EMBL/GenBank/DDBJ databases">
        <title>Klebsiella pneumoniae genome sequencing and assembly.</title>
        <authorList>
            <person name="Martins R.C.R."/>
            <person name="Perdigao-Neto L.V."/>
            <person name="Costa S.F."/>
            <person name="Levin A.S.S."/>
        </authorList>
    </citation>
    <scope>NUCLEOTIDE SEQUENCE</scope>
    <source>
        <strain evidence="4">BC_5001</strain>
    </source>
</reference>
<dbReference type="EMBL" id="PCFF01000001">
    <property type="protein sequence ID" value="PVU64409.1"/>
    <property type="molecule type" value="Genomic_DNA"/>
</dbReference>
<reference evidence="3 11" key="3">
    <citation type="submission" date="2017-09" db="EMBL/GenBank/DDBJ databases">
        <title>Molecular Epidemiology of Livestock-Associated Methicillin Resistant Staphylococcus aureus (LA-MRSA) and Extended-Spectrum Beta-Lactamase (ESBL)-Producing Enterobacteriaceae in Pigs and Exposed Workers in Cameroon and South Africa.</title>
        <authorList>
            <person name="Founou L."/>
            <person name="Founou R.C."/>
            <person name="Allam M."/>
            <person name="Ismail A."/>
            <person name="Essack S.Y."/>
        </authorList>
    </citation>
    <scope>NUCLEOTIDE SEQUENCE [LARGE SCALE GENOMIC DNA]</scope>
    <source>
        <strain evidence="3 11">HH516E4IA</strain>
    </source>
</reference>
<dbReference type="EMBL" id="MPYG04000243">
    <property type="protein sequence ID" value="ROG85429.1"/>
    <property type="molecule type" value="Genomic_DNA"/>
</dbReference>
<evidence type="ECO:0000313" key="14">
    <source>
        <dbReference type="Proteomes" id="UP000294951"/>
    </source>
</evidence>
<protein>
    <submittedName>
        <fullName evidence="6">Uncharacterized protein</fullName>
    </submittedName>
</protein>
<dbReference type="Proteomes" id="UP000275975">
    <property type="component" value="Unassembled WGS sequence"/>
</dbReference>
<name>A0A1L5VC42_KLEPN</name>
<comment type="caution">
    <text evidence="6">The sequence shown here is derived from an EMBL/GenBank/DDBJ whole genome shotgun (WGS) entry which is preliminary data.</text>
</comment>
<dbReference type="EMBL" id="NCMJ01000050">
    <property type="protein sequence ID" value="PLE28002.1"/>
    <property type="molecule type" value="Genomic_DNA"/>
</dbReference>
<evidence type="ECO:0000313" key="13">
    <source>
        <dbReference type="Proteomes" id="UP000283322"/>
    </source>
</evidence>
<proteinExistence type="predicted"/>
<gene>
    <name evidence="1" type="ORF">B5L96_26815</name>
    <name evidence="2" type="ORF">B6I68_09910</name>
    <name evidence="6" type="ORF">BL124_00031735</name>
    <name evidence="3" type="ORF">CP554_00465</name>
    <name evidence="4" type="ORF">DM078_02770</name>
    <name evidence="5" type="ORF">DW286_01245</name>
    <name evidence="8" type="ORF">E1814_07020</name>
    <name evidence="7" type="ORF">EAO17_08840</name>
</gene>
<dbReference type="EMBL" id="SMTN01000005">
    <property type="protein sequence ID" value="TDK04064.1"/>
    <property type="molecule type" value="Genomic_DNA"/>
</dbReference>
<evidence type="ECO:0000313" key="8">
    <source>
        <dbReference type="EMBL" id="TDK04064.1"/>
    </source>
</evidence>
<evidence type="ECO:0000313" key="9">
    <source>
        <dbReference type="Proteomes" id="UP000196447"/>
    </source>
</evidence>
<accession>A0A1L5VC42</accession>
<evidence type="ECO:0000313" key="2">
    <source>
        <dbReference type="EMBL" id="PLE28002.1"/>
    </source>
</evidence>
<dbReference type="EMBL" id="NDBK01000113">
    <property type="protein sequence ID" value="OVF65082.1"/>
    <property type="molecule type" value="Genomic_DNA"/>
</dbReference>
<dbReference type="Proteomes" id="UP000294951">
    <property type="component" value="Unassembled WGS sequence"/>
</dbReference>
<dbReference type="EMBL" id="RDAM01000001">
    <property type="protein sequence ID" value="RRF06301.1"/>
    <property type="molecule type" value="Genomic_DNA"/>
</dbReference>
<evidence type="ECO:0000313" key="5">
    <source>
        <dbReference type="EMBL" id="RDT97380.1"/>
    </source>
</evidence>
<dbReference type="Proteomes" id="UP000254657">
    <property type="component" value="Unassembled WGS sequence"/>
</dbReference>
<dbReference type="Proteomes" id="UP000253559">
    <property type="component" value="Unassembled WGS sequence"/>
</dbReference>
<dbReference type="AlphaFoldDB" id="A0A1L5VC42"/>
<reference evidence="4" key="5">
    <citation type="submission" date="2018-07" db="EMBL/GenBank/DDBJ databases">
        <authorList>
            <person name="Martins R.C."/>
            <person name="Perdigao-Neto L.V."/>
            <person name="Costa S.F."/>
            <person name="Levin A.S.S."/>
        </authorList>
    </citation>
    <scope>NUCLEOTIDE SEQUENCE</scope>
    <source>
        <strain evidence="4">BC_5001</strain>
    </source>
</reference>
<evidence type="ECO:0000313" key="3">
    <source>
        <dbReference type="EMBL" id="PVU64409.1"/>
    </source>
</evidence>
<dbReference type="Proteomes" id="UP000245817">
    <property type="component" value="Unassembled WGS sequence"/>
</dbReference>
<reference evidence="6 13" key="8">
    <citation type="submission" date="2018-10" db="EMBL/GenBank/DDBJ databases">
        <authorList>
            <person name="Vanduin D."/>
            <person name="Fouts D."/>
            <person name="Wright M."/>
            <person name="Sutton G."/>
            <person name="Nguyen K."/>
            <person name="Kreiswirth B."/>
            <person name="Chen L."/>
            <person name="Rojas L."/>
            <person name="Hujer A."/>
            <person name="Hujer K."/>
            <person name="Bonomo R."/>
            <person name="Adams M."/>
        </authorList>
    </citation>
    <scope>NUCLEOTIDE SEQUENCE [LARGE SCALE GENOMIC DNA]</scope>
    <source>
        <strain evidence="6 13">CRK0165</strain>
    </source>
</reference>
<reference evidence="7" key="7">
    <citation type="submission" date="2018-10" db="EMBL/GenBank/DDBJ databases">
        <authorList>
            <person name="Fan Y."/>
            <person name="Timp W."/>
            <person name="Bergman Y."/>
            <person name="Tamma P."/>
            <person name="Simner P."/>
        </authorList>
    </citation>
    <scope>NUCLEOTIDE SEQUENCE</scope>
    <source>
        <strain evidence="7">KLPN_104</strain>
    </source>
</reference>
<organism evidence="6 13">
    <name type="scientific">Klebsiella pneumoniae</name>
    <dbReference type="NCBI Taxonomy" id="573"/>
    <lineage>
        <taxon>Bacteria</taxon>
        <taxon>Pseudomonadati</taxon>
        <taxon>Pseudomonadota</taxon>
        <taxon>Gammaproteobacteria</taxon>
        <taxon>Enterobacterales</taxon>
        <taxon>Enterobacteriaceae</taxon>
        <taxon>Klebsiella/Raoultella group</taxon>
        <taxon>Klebsiella</taxon>
        <taxon>Klebsiella pneumoniae complex</taxon>
    </lineage>
</organism>
<evidence type="ECO:0000313" key="11">
    <source>
        <dbReference type="Proteomes" id="UP000245817"/>
    </source>
</evidence>
<reference evidence="8 14" key="10">
    <citation type="submission" date="2019-03" db="EMBL/GenBank/DDBJ databases">
        <title>Multidrug-Resistant Klebsiella pneumoniae Clinical Bloodstream Isolates in Shanghai, China.</title>
        <authorList>
            <person name="Wang S."/>
        </authorList>
    </citation>
    <scope>NUCLEOTIDE SEQUENCE [LARGE SCALE GENOMIC DNA]</scope>
    <source>
        <strain evidence="8 14">RJ1071</strain>
    </source>
</reference>
<evidence type="ECO:0000313" key="10">
    <source>
        <dbReference type="Proteomes" id="UP000234439"/>
    </source>
</evidence>